<dbReference type="AlphaFoldDB" id="A0A1B4LMG3"/>
<proteinExistence type="predicted"/>
<evidence type="ECO:0000313" key="2">
    <source>
        <dbReference type="Proteomes" id="UP000243680"/>
    </source>
</evidence>
<protein>
    <submittedName>
        <fullName evidence="1">Uncharacterized protein</fullName>
    </submittedName>
</protein>
<gene>
    <name evidence="1" type="ORF">WJ35_25110</name>
</gene>
<dbReference type="Proteomes" id="UP000243680">
    <property type="component" value="Chromosome 2"/>
</dbReference>
<organism evidence="1 2">
    <name type="scientific">Burkholderia ubonensis</name>
    <dbReference type="NCBI Taxonomy" id="101571"/>
    <lineage>
        <taxon>Bacteria</taxon>
        <taxon>Pseudomonadati</taxon>
        <taxon>Pseudomonadota</taxon>
        <taxon>Betaproteobacteria</taxon>
        <taxon>Burkholderiales</taxon>
        <taxon>Burkholderiaceae</taxon>
        <taxon>Burkholderia</taxon>
        <taxon>Burkholderia cepacia complex</taxon>
    </lineage>
</organism>
<sequence>MQREISASALSYKARRAPSAVLRGIGRDTSGGIAAQLWCDAALSPCGIAVRAGASRCTSCGHRMRGAAACECMRSRAAAASCAARRRGRGPRRDAWPVYC</sequence>
<reference evidence="1 2" key="1">
    <citation type="submission" date="2015-12" db="EMBL/GenBank/DDBJ databases">
        <title>Diversity of Burkholderia near neighbor genomes.</title>
        <authorList>
            <person name="Sahl J."/>
            <person name="Wagner D."/>
            <person name="Keim P."/>
        </authorList>
    </citation>
    <scope>NUCLEOTIDE SEQUENCE [LARGE SCALE GENOMIC DNA]</scope>
    <source>
        <strain evidence="1 2">MSMB0783</strain>
    </source>
</reference>
<dbReference type="EMBL" id="CP013422">
    <property type="protein sequence ID" value="AOJ78285.1"/>
    <property type="molecule type" value="Genomic_DNA"/>
</dbReference>
<evidence type="ECO:0000313" key="1">
    <source>
        <dbReference type="EMBL" id="AOJ78285.1"/>
    </source>
</evidence>
<name>A0A1B4LMG3_9BURK</name>
<accession>A0A1B4LMG3</accession>